<name>A0A2S7WV90_9FLAO</name>
<reference evidence="2 3" key="1">
    <citation type="submission" date="2016-12" db="EMBL/GenBank/DDBJ databases">
        <title>Trade-off between light-utilization and light-protection in marine flavobacteria.</title>
        <authorList>
            <person name="Kumagai Y."/>
            <person name="Yoshizawa S."/>
            <person name="Kogure K."/>
            <person name="Iwasaki W."/>
        </authorList>
    </citation>
    <scope>NUCLEOTIDE SEQUENCE [LARGE SCALE GENOMIC DNA]</scope>
    <source>
        <strain evidence="2 3">ATCC 43844</strain>
    </source>
</reference>
<dbReference type="Proteomes" id="UP000239068">
    <property type="component" value="Unassembled WGS sequence"/>
</dbReference>
<dbReference type="EMBL" id="MSCM01000001">
    <property type="protein sequence ID" value="PQJ81468.1"/>
    <property type="molecule type" value="Genomic_DNA"/>
</dbReference>
<evidence type="ECO:0000313" key="2">
    <source>
        <dbReference type="EMBL" id="PQJ81468.1"/>
    </source>
</evidence>
<dbReference type="RefSeq" id="WP_105020044.1">
    <property type="nucleotide sequence ID" value="NZ_MSCM01000001.1"/>
</dbReference>
<organism evidence="2 3">
    <name type="scientific">Polaribacter glomeratus</name>
    <dbReference type="NCBI Taxonomy" id="102"/>
    <lineage>
        <taxon>Bacteria</taxon>
        <taxon>Pseudomonadati</taxon>
        <taxon>Bacteroidota</taxon>
        <taxon>Flavobacteriia</taxon>
        <taxon>Flavobacteriales</taxon>
        <taxon>Flavobacteriaceae</taxon>
    </lineage>
</organism>
<proteinExistence type="predicted"/>
<evidence type="ECO:0000256" key="1">
    <source>
        <dbReference type="SAM" id="Phobius"/>
    </source>
</evidence>
<dbReference type="AlphaFoldDB" id="A0A2S7WV90"/>
<keyword evidence="3" id="KW-1185">Reference proteome</keyword>
<evidence type="ECO:0000313" key="3">
    <source>
        <dbReference type="Proteomes" id="UP000239068"/>
    </source>
</evidence>
<keyword evidence="1" id="KW-0812">Transmembrane</keyword>
<gene>
    <name evidence="2" type="ORF">BTO16_02250</name>
</gene>
<sequence>MKKFLKQFFLILISVITITIITVYIIELVHELLICINHLYQMVVNEMLVGTNYVDKVILNMNLNKHAA</sequence>
<protein>
    <submittedName>
        <fullName evidence="2">Uncharacterized protein</fullName>
    </submittedName>
</protein>
<accession>A0A2S7WV90</accession>
<keyword evidence="1" id="KW-0472">Membrane</keyword>
<comment type="caution">
    <text evidence="2">The sequence shown here is derived from an EMBL/GenBank/DDBJ whole genome shotgun (WGS) entry which is preliminary data.</text>
</comment>
<keyword evidence="1" id="KW-1133">Transmembrane helix</keyword>
<feature type="transmembrane region" description="Helical" evidence="1">
    <location>
        <begin position="7"/>
        <end position="26"/>
    </location>
</feature>